<protein>
    <submittedName>
        <fullName evidence="2 3">Phage primase</fullName>
    </submittedName>
</protein>
<proteinExistence type="predicted"/>
<organism evidence="3 5">
    <name type="scientific">Staphylococcus caeli</name>
    <dbReference type="NCBI Taxonomy" id="2201815"/>
    <lineage>
        <taxon>Bacteria</taxon>
        <taxon>Bacillati</taxon>
        <taxon>Bacillota</taxon>
        <taxon>Bacilli</taxon>
        <taxon>Bacillales</taxon>
        <taxon>Staphylococcaceae</taxon>
        <taxon>Staphylococcus</taxon>
    </lineage>
</organism>
<dbReference type="OrthoDB" id="9763644at2"/>
<dbReference type="Proteomes" id="UP000095412">
    <property type="component" value="Unassembled WGS sequence"/>
</dbReference>
<reference evidence="2 4" key="1">
    <citation type="submission" date="2016-09" db="EMBL/GenBank/DDBJ databases">
        <authorList>
            <consortium name="Pathogen Informatics"/>
            <person name="Sun Q."/>
            <person name="Inoue M."/>
        </authorList>
    </citation>
    <scope>NUCLEOTIDE SEQUENCE [LARGE SCALE GENOMIC DNA]</scope>
    <source>
        <strain evidence="2 4">82C</strain>
    </source>
</reference>
<dbReference type="EMBL" id="FMPI01000016">
    <property type="protein sequence ID" value="SCT24746.1"/>
    <property type="molecule type" value="Genomic_DNA"/>
</dbReference>
<dbReference type="Pfam" id="PF08708">
    <property type="entry name" value="PriCT_1"/>
    <property type="match status" value="1"/>
</dbReference>
<reference evidence="3 5" key="2">
    <citation type="submission" date="2016-09" db="EMBL/GenBank/DDBJ databases">
        <authorList>
            <consortium name="Pathogen Informatics"/>
        </authorList>
    </citation>
    <scope>NUCLEOTIDE SEQUENCE [LARGE SCALE GENOMIC DNA]</scope>
    <source>
        <strain evidence="3 5">82B</strain>
    </source>
</reference>
<evidence type="ECO:0000313" key="3">
    <source>
        <dbReference type="EMBL" id="SCT31570.1"/>
    </source>
</evidence>
<name>A0A1D4Q8R5_9STAP</name>
<dbReference type="Proteomes" id="UP000095768">
    <property type="component" value="Unassembled WGS sequence"/>
</dbReference>
<keyword evidence="4" id="KW-1185">Reference proteome</keyword>
<evidence type="ECO:0000313" key="2">
    <source>
        <dbReference type="EMBL" id="SCT24746.1"/>
    </source>
</evidence>
<dbReference type="EMBL" id="FMPG01000012">
    <property type="protein sequence ID" value="SCT31570.1"/>
    <property type="molecule type" value="Genomic_DNA"/>
</dbReference>
<evidence type="ECO:0000313" key="4">
    <source>
        <dbReference type="Proteomes" id="UP000095412"/>
    </source>
</evidence>
<sequence>MGFEKIQLEHDTDVSVIEYENLDAGSFTQFTECTWNELINRYQTAKINQNKYSRNTAIYGDVSDGVDKYGNHKQKYREDKNILYRNVIVLDYDEVPNLKTLHNSFRERLSDVSWFWHTTFSHATDSPRIRLLLPLNEPISGDEYRSYSKVIANKIGHKVDEGSFQPSRCMALPVKRTKDSVYLYRYNDAPIMDKSTLEKWYQEIGNISKNKDIKLTFNRRDDEYWKEICGGVSTGSRNNALTSILGHLFNKGVNDHLIYGLAYNYGKMCKPPLSDREINTTFQSIFNKHYKL</sequence>
<evidence type="ECO:0000259" key="1">
    <source>
        <dbReference type="SMART" id="SM00942"/>
    </source>
</evidence>
<dbReference type="InterPro" id="IPR014820">
    <property type="entry name" value="PriCT_1"/>
</dbReference>
<feature type="domain" description="Primase C-terminal 1" evidence="1">
    <location>
        <begin position="227"/>
        <end position="291"/>
    </location>
</feature>
<dbReference type="SMART" id="SM00942">
    <property type="entry name" value="PriCT_1"/>
    <property type="match status" value="1"/>
</dbReference>
<gene>
    <name evidence="3" type="ORF">SAMEA2297795_02235</name>
    <name evidence="2" type="ORF">SAMEA2297796_02018</name>
</gene>
<dbReference type="RefSeq" id="WP_069996190.1">
    <property type="nucleotide sequence ID" value="NZ_FMPG01000012.1"/>
</dbReference>
<evidence type="ECO:0000313" key="5">
    <source>
        <dbReference type="Proteomes" id="UP000095768"/>
    </source>
</evidence>
<dbReference type="AlphaFoldDB" id="A0A1D4Q8R5"/>
<accession>A0A1D4Q8R5</accession>